<proteinExistence type="predicted"/>
<name>A0A5B7G5M8_PORTR</name>
<gene>
    <name evidence="2" type="ORF">E2C01_046777</name>
</gene>
<dbReference type="EMBL" id="VSRR010011231">
    <property type="protein sequence ID" value="MPC52897.1"/>
    <property type="molecule type" value="Genomic_DNA"/>
</dbReference>
<feature type="region of interest" description="Disordered" evidence="1">
    <location>
        <begin position="61"/>
        <end position="109"/>
    </location>
</feature>
<dbReference type="AlphaFoldDB" id="A0A5B7G5M8"/>
<organism evidence="2 3">
    <name type="scientific">Portunus trituberculatus</name>
    <name type="common">Swimming crab</name>
    <name type="synonym">Neptunus trituberculatus</name>
    <dbReference type="NCBI Taxonomy" id="210409"/>
    <lineage>
        <taxon>Eukaryota</taxon>
        <taxon>Metazoa</taxon>
        <taxon>Ecdysozoa</taxon>
        <taxon>Arthropoda</taxon>
        <taxon>Crustacea</taxon>
        <taxon>Multicrustacea</taxon>
        <taxon>Malacostraca</taxon>
        <taxon>Eumalacostraca</taxon>
        <taxon>Eucarida</taxon>
        <taxon>Decapoda</taxon>
        <taxon>Pleocyemata</taxon>
        <taxon>Brachyura</taxon>
        <taxon>Eubrachyura</taxon>
        <taxon>Portunoidea</taxon>
        <taxon>Portunidae</taxon>
        <taxon>Portuninae</taxon>
        <taxon>Portunus</taxon>
    </lineage>
</organism>
<keyword evidence="3" id="KW-1185">Reference proteome</keyword>
<evidence type="ECO:0000256" key="1">
    <source>
        <dbReference type="SAM" id="MobiDB-lite"/>
    </source>
</evidence>
<protein>
    <submittedName>
        <fullName evidence="2">Uncharacterized protein</fullName>
    </submittedName>
</protein>
<evidence type="ECO:0000313" key="2">
    <source>
        <dbReference type="EMBL" id="MPC52897.1"/>
    </source>
</evidence>
<reference evidence="2 3" key="1">
    <citation type="submission" date="2019-05" db="EMBL/GenBank/DDBJ databases">
        <title>Another draft genome of Portunus trituberculatus and its Hox gene families provides insights of decapod evolution.</title>
        <authorList>
            <person name="Jeong J.-H."/>
            <person name="Song I."/>
            <person name="Kim S."/>
            <person name="Choi T."/>
            <person name="Kim D."/>
            <person name="Ryu S."/>
            <person name="Kim W."/>
        </authorList>
    </citation>
    <scope>NUCLEOTIDE SEQUENCE [LARGE SCALE GENOMIC DNA]</scope>
    <source>
        <tissue evidence="2">Muscle</tissue>
    </source>
</reference>
<accession>A0A5B7G5M8</accession>
<evidence type="ECO:0000313" key="3">
    <source>
        <dbReference type="Proteomes" id="UP000324222"/>
    </source>
</evidence>
<comment type="caution">
    <text evidence="2">The sequence shown here is derived from an EMBL/GenBank/DDBJ whole genome shotgun (WGS) entry which is preliminary data.</text>
</comment>
<dbReference type="Proteomes" id="UP000324222">
    <property type="component" value="Unassembled WGS sequence"/>
</dbReference>
<sequence length="109" mass="11753">METWGGAWAEPHAAAAAAGIISPQKQTVPHDRSVEEEECEIPLGIVILVTRRFVYMHLTPPPSTPAASPHPHSPFPYNRTKQTSTSGIPLPPSMSFGFPGANGTQWDLP</sequence>